<comment type="caution">
    <text evidence="1">The sequence shown here is derived from an EMBL/GenBank/DDBJ whole genome shotgun (WGS) entry which is preliminary data.</text>
</comment>
<reference evidence="2" key="1">
    <citation type="submission" date="2020-09" db="EMBL/GenBank/DDBJ databases">
        <title>Whole genome shotgun sequence of Streptomyces cinnamonensis NBRC 15873.</title>
        <authorList>
            <person name="Komaki H."/>
            <person name="Tamura T."/>
        </authorList>
    </citation>
    <scope>NUCLEOTIDE SEQUENCE [LARGE SCALE GENOMIC DNA]</scope>
    <source>
        <strain evidence="2">NBRC 15873</strain>
    </source>
</reference>
<dbReference type="RefSeq" id="WP_078658691.1">
    <property type="nucleotide sequence ID" value="NZ_BMRU01000054.1"/>
</dbReference>
<accession>A0ABQ3NJY7</accession>
<gene>
    <name evidence="1" type="ORF">Scinn_25460</name>
</gene>
<name>A0ABQ3NJY7_STRVG</name>
<keyword evidence="2" id="KW-1185">Reference proteome</keyword>
<sequence>MLMRAPRESGSWTWMLDDMPGPELEFALTTAARMSVVLAKHELLELNSVEWHWSHIGREGAAGHSRLAVHASSLADPALPDRIRAVHPQARIGSFTVLGTGTWFDADGARHKEYRLVELLLVPDETDLWVELSVHHDVWGRCSFRGEPQPIIHANNAPRLAAALRELEQVLGAAAEPGEPTYYGRAVGHGLGDPDIIDGLGPDVTHATRG</sequence>
<organism evidence="1 2">
    <name type="scientific">Streptomyces virginiae</name>
    <name type="common">Streptomyces cinnamonensis</name>
    <dbReference type="NCBI Taxonomy" id="1961"/>
    <lineage>
        <taxon>Bacteria</taxon>
        <taxon>Bacillati</taxon>
        <taxon>Actinomycetota</taxon>
        <taxon>Actinomycetes</taxon>
        <taxon>Kitasatosporales</taxon>
        <taxon>Streptomycetaceae</taxon>
        <taxon>Streptomyces</taxon>
    </lineage>
</organism>
<proteinExistence type="predicted"/>
<evidence type="ECO:0000313" key="1">
    <source>
        <dbReference type="EMBL" id="GHI13083.1"/>
    </source>
</evidence>
<evidence type="ECO:0000313" key="2">
    <source>
        <dbReference type="Proteomes" id="UP000660554"/>
    </source>
</evidence>
<protein>
    <submittedName>
        <fullName evidence="1">Uncharacterized protein</fullName>
    </submittedName>
</protein>
<dbReference type="EMBL" id="BNDV01000008">
    <property type="protein sequence ID" value="GHI13083.1"/>
    <property type="molecule type" value="Genomic_DNA"/>
</dbReference>
<dbReference type="Proteomes" id="UP000660554">
    <property type="component" value="Unassembled WGS sequence"/>
</dbReference>
<dbReference type="GeneID" id="86953430"/>